<dbReference type="PANTHER" id="PTHR33116">
    <property type="entry name" value="REVERSE TRANSCRIPTASE ZINC-BINDING DOMAIN-CONTAINING PROTEIN-RELATED-RELATED"/>
    <property type="match status" value="1"/>
</dbReference>
<evidence type="ECO:0000313" key="2">
    <source>
        <dbReference type="Proteomes" id="UP000504610"/>
    </source>
</evidence>
<dbReference type="Proteomes" id="UP000504610">
    <property type="component" value="Chromosome 9"/>
</dbReference>
<reference evidence="3" key="2">
    <citation type="submission" date="2025-08" db="UniProtKB">
        <authorList>
            <consortium name="RefSeq"/>
        </authorList>
    </citation>
    <scope>IDENTIFICATION</scope>
    <source>
        <tissue evidence="3">Leaf</tissue>
    </source>
</reference>
<dbReference type="InterPro" id="IPR026960">
    <property type="entry name" value="RVT-Znf"/>
</dbReference>
<dbReference type="AlphaFoldDB" id="A0A6J0L1D4"/>
<dbReference type="Pfam" id="PF13966">
    <property type="entry name" value="zf-RVT"/>
    <property type="match status" value="1"/>
</dbReference>
<feature type="domain" description="Reverse transcriptase zinc-binding" evidence="1">
    <location>
        <begin position="32"/>
        <end position="114"/>
    </location>
</feature>
<proteinExistence type="predicted"/>
<evidence type="ECO:0000259" key="1">
    <source>
        <dbReference type="Pfam" id="PF13966"/>
    </source>
</evidence>
<dbReference type="RefSeq" id="XP_018453668.2">
    <property type="nucleotide sequence ID" value="XM_018598166.2"/>
</dbReference>
<dbReference type="OrthoDB" id="1938625at2759"/>
<keyword evidence="2" id="KW-1185">Reference proteome</keyword>
<dbReference type="GeneID" id="108824778"/>
<sequence length="217" mass="25826">MACINSVPAPEEDAADDRRLWRQGEENYSPNFSSKETWEQLRTHHLMLNWSRVVWFKQGIPRFSFITWLAFQDRLATGARTRDWECIQPCILCGEPDETRDHLFFACPYSFVVWYDLAEFLLGPRVNPDWSITIASLLSPRRKEINTCLLKLILQATIHSIWRERNNRRHQGDPLSPSQMVRFIDKTIRNRISSLRYRKPAYYSDMMQRWLQRTVSS</sequence>
<gene>
    <name evidence="3" type="primary">LOC108824778</name>
</gene>
<accession>A0A6J0L1D4</accession>
<dbReference type="PANTHER" id="PTHR33116:SF78">
    <property type="entry name" value="OS12G0587133 PROTEIN"/>
    <property type="match status" value="1"/>
</dbReference>
<evidence type="ECO:0000313" key="3">
    <source>
        <dbReference type="RefSeq" id="XP_018453668.2"/>
    </source>
</evidence>
<name>A0A6J0L1D4_RAPSA</name>
<protein>
    <submittedName>
        <fullName evidence="3">Uncharacterized protein LOC108824778</fullName>
    </submittedName>
</protein>
<dbReference type="KEGG" id="rsz:108824778"/>
<organism evidence="2 3">
    <name type="scientific">Raphanus sativus</name>
    <name type="common">Radish</name>
    <name type="synonym">Raphanus raphanistrum var. sativus</name>
    <dbReference type="NCBI Taxonomy" id="3726"/>
    <lineage>
        <taxon>Eukaryota</taxon>
        <taxon>Viridiplantae</taxon>
        <taxon>Streptophyta</taxon>
        <taxon>Embryophyta</taxon>
        <taxon>Tracheophyta</taxon>
        <taxon>Spermatophyta</taxon>
        <taxon>Magnoliopsida</taxon>
        <taxon>eudicotyledons</taxon>
        <taxon>Gunneridae</taxon>
        <taxon>Pentapetalae</taxon>
        <taxon>rosids</taxon>
        <taxon>malvids</taxon>
        <taxon>Brassicales</taxon>
        <taxon>Brassicaceae</taxon>
        <taxon>Brassiceae</taxon>
        <taxon>Raphanus</taxon>
    </lineage>
</organism>
<reference evidence="2" key="1">
    <citation type="journal article" date="2019" name="Database">
        <title>The radish genome database (RadishGD): an integrated information resource for radish genomics.</title>
        <authorList>
            <person name="Yu H.J."/>
            <person name="Baek S."/>
            <person name="Lee Y.J."/>
            <person name="Cho A."/>
            <person name="Mun J.H."/>
        </authorList>
    </citation>
    <scope>NUCLEOTIDE SEQUENCE [LARGE SCALE GENOMIC DNA]</scope>
    <source>
        <strain evidence="2">cv. WK10039</strain>
    </source>
</reference>